<evidence type="ECO:0000256" key="2">
    <source>
        <dbReference type="ARBA" id="ARBA00022695"/>
    </source>
</evidence>
<protein>
    <recommendedName>
        <fullName evidence="7">Chromo domain-containing protein</fullName>
    </recommendedName>
</protein>
<dbReference type="InterPro" id="IPR043128">
    <property type="entry name" value="Rev_trsase/Diguanyl_cyclase"/>
</dbReference>
<evidence type="ECO:0000256" key="3">
    <source>
        <dbReference type="ARBA" id="ARBA00022722"/>
    </source>
</evidence>
<keyword evidence="1" id="KW-0808">Transferase</keyword>
<dbReference type="PROSITE" id="PS50013">
    <property type="entry name" value="CHROMO_2"/>
    <property type="match status" value="1"/>
</dbReference>
<feature type="region of interest" description="Disordered" evidence="6">
    <location>
        <begin position="619"/>
        <end position="640"/>
    </location>
</feature>
<evidence type="ECO:0000313" key="9">
    <source>
        <dbReference type="Proteomes" id="UP000018817"/>
    </source>
</evidence>
<feature type="domain" description="Chromo" evidence="7">
    <location>
        <begin position="1407"/>
        <end position="1465"/>
    </location>
</feature>
<dbReference type="GeneID" id="20192774"/>
<dbReference type="InterPro" id="IPR000953">
    <property type="entry name" value="Chromo/chromo_shadow_dom"/>
</dbReference>
<dbReference type="Pfam" id="PF13650">
    <property type="entry name" value="Asp_protease_2"/>
    <property type="match status" value="1"/>
</dbReference>
<organism evidence="8 9">
    <name type="scientific">Phytophthora nicotianae (strain INRA-310)</name>
    <name type="common">Phytophthora parasitica</name>
    <dbReference type="NCBI Taxonomy" id="761204"/>
    <lineage>
        <taxon>Eukaryota</taxon>
        <taxon>Sar</taxon>
        <taxon>Stramenopiles</taxon>
        <taxon>Oomycota</taxon>
        <taxon>Peronosporomycetes</taxon>
        <taxon>Peronosporales</taxon>
        <taxon>Peronosporaceae</taxon>
        <taxon>Phytophthora</taxon>
    </lineage>
</organism>
<proteinExistence type="predicted"/>
<dbReference type="GO" id="GO:0004519">
    <property type="term" value="F:endonuclease activity"/>
    <property type="evidence" value="ECO:0007669"/>
    <property type="project" value="UniProtKB-KW"/>
</dbReference>
<dbReference type="CDD" id="cd00303">
    <property type="entry name" value="retropepsin_like"/>
    <property type="match status" value="1"/>
</dbReference>
<reference evidence="9" key="1">
    <citation type="submission" date="2011-12" db="EMBL/GenBank/DDBJ databases">
        <authorList>
            <consortium name="The Broad Institute Genome Sequencing Platform"/>
            <person name="Russ C."/>
            <person name="Tyler B."/>
            <person name="Panabieres F."/>
            <person name="Shan W."/>
            <person name="Tripathy S."/>
            <person name="Grunwald N."/>
            <person name="Machado M."/>
            <person name="Young S.K."/>
            <person name="Zeng Q."/>
            <person name="Gargeya S."/>
            <person name="Fitzgerald M."/>
            <person name="Haas B."/>
            <person name="Abouelleil A."/>
            <person name="Alvarado L."/>
            <person name="Arachchi H.M."/>
            <person name="Berlin A."/>
            <person name="Chapman S.B."/>
            <person name="Gearin G."/>
            <person name="Goldberg J."/>
            <person name="Griggs A."/>
            <person name="Gujja S."/>
            <person name="Hansen M."/>
            <person name="Heiman D."/>
            <person name="Howarth C."/>
            <person name="Larimer J."/>
            <person name="Lui A."/>
            <person name="MacDonald P.J.P."/>
            <person name="McCowen C."/>
            <person name="Montmayeur A."/>
            <person name="Murphy C."/>
            <person name="Neiman D."/>
            <person name="Pearson M."/>
            <person name="Priest M."/>
            <person name="Roberts A."/>
            <person name="Saif S."/>
            <person name="Shea T."/>
            <person name="Sisk P."/>
            <person name="Stolte C."/>
            <person name="Sykes S."/>
            <person name="Wortman J."/>
            <person name="Nusbaum C."/>
            <person name="Birren B."/>
        </authorList>
    </citation>
    <scope>NUCLEOTIDE SEQUENCE [LARGE SCALE GENOMIC DNA]</scope>
    <source>
        <strain evidence="9">INRA-310</strain>
    </source>
</reference>
<keyword evidence="4" id="KW-0255">Endonuclease</keyword>
<dbReference type="Pfam" id="PF17919">
    <property type="entry name" value="RT_RNaseH_2"/>
    <property type="match status" value="1"/>
</dbReference>
<dbReference type="SUPFAM" id="SSF50630">
    <property type="entry name" value="Acid proteases"/>
    <property type="match status" value="1"/>
</dbReference>
<dbReference type="InterPro" id="IPR012337">
    <property type="entry name" value="RNaseH-like_sf"/>
</dbReference>
<name>W2PL03_PHYN3</name>
<dbReference type="CDD" id="cd09274">
    <property type="entry name" value="RNase_HI_RT_Ty3"/>
    <property type="match status" value="1"/>
</dbReference>
<feature type="region of interest" description="Disordered" evidence="6">
    <location>
        <begin position="532"/>
        <end position="579"/>
    </location>
</feature>
<dbReference type="PANTHER" id="PTHR37984">
    <property type="entry name" value="PROTEIN CBG26694"/>
    <property type="match status" value="1"/>
</dbReference>
<dbReference type="CDD" id="cd01647">
    <property type="entry name" value="RT_LTR"/>
    <property type="match status" value="1"/>
</dbReference>
<dbReference type="InterPro" id="IPR050951">
    <property type="entry name" value="Retrovirus_Pol_polyprotein"/>
</dbReference>
<feature type="compositionally biased region" description="Basic and acidic residues" evidence="6">
    <location>
        <begin position="630"/>
        <end position="639"/>
    </location>
</feature>
<dbReference type="InterPro" id="IPR056924">
    <property type="entry name" value="SH3_Tf2-1"/>
</dbReference>
<evidence type="ECO:0000259" key="7">
    <source>
        <dbReference type="PROSITE" id="PS50013"/>
    </source>
</evidence>
<feature type="region of interest" description="Disordered" evidence="6">
    <location>
        <begin position="793"/>
        <end position="829"/>
    </location>
</feature>
<evidence type="ECO:0000256" key="1">
    <source>
        <dbReference type="ARBA" id="ARBA00022679"/>
    </source>
</evidence>
<evidence type="ECO:0000256" key="6">
    <source>
        <dbReference type="SAM" id="MobiDB-lite"/>
    </source>
</evidence>
<keyword evidence="4" id="KW-0378">Hydrolase</keyword>
<dbReference type="GO" id="GO:0003676">
    <property type="term" value="F:nucleic acid binding"/>
    <property type="evidence" value="ECO:0007669"/>
    <property type="project" value="InterPro"/>
</dbReference>
<dbReference type="Pfam" id="PF24626">
    <property type="entry name" value="SH3_Tf2-1"/>
    <property type="match status" value="1"/>
</dbReference>
<dbReference type="Gene3D" id="3.30.70.270">
    <property type="match status" value="1"/>
</dbReference>
<keyword evidence="2" id="KW-0548">Nucleotidyltransferase</keyword>
<dbReference type="CDD" id="cd00024">
    <property type="entry name" value="CD_CSD"/>
    <property type="match status" value="1"/>
</dbReference>
<accession>W2PL03</accession>
<dbReference type="OrthoDB" id="123497at2759"/>
<dbReference type="Gene3D" id="2.40.50.40">
    <property type="match status" value="1"/>
</dbReference>
<dbReference type="RefSeq" id="XP_008913833.1">
    <property type="nucleotide sequence ID" value="XM_008915585.1"/>
</dbReference>
<keyword evidence="3" id="KW-0540">Nuclease</keyword>
<dbReference type="SUPFAM" id="SSF54160">
    <property type="entry name" value="Chromo domain-like"/>
    <property type="match status" value="1"/>
</dbReference>
<dbReference type="VEuPathDB" id="FungiDB:PPTG_24175"/>
<dbReference type="InterPro" id="IPR000477">
    <property type="entry name" value="RT_dom"/>
</dbReference>
<dbReference type="InterPro" id="IPR016197">
    <property type="entry name" value="Chromo-like_dom_sf"/>
</dbReference>
<dbReference type="InterPro" id="IPR021109">
    <property type="entry name" value="Peptidase_aspartic_dom_sf"/>
</dbReference>
<dbReference type="Gene3D" id="2.40.70.10">
    <property type="entry name" value="Acid Proteases"/>
    <property type="match status" value="1"/>
</dbReference>
<dbReference type="SUPFAM" id="SSF56672">
    <property type="entry name" value="DNA/RNA polymerases"/>
    <property type="match status" value="2"/>
</dbReference>
<feature type="region of interest" description="Disordered" evidence="6">
    <location>
        <begin position="1455"/>
        <end position="1477"/>
    </location>
</feature>
<feature type="compositionally biased region" description="Low complexity" evidence="6">
    <location>
        <begin position="807"/>
        <end position="825"/>
    </location>
</feature>
<sequence>MATVLGMMMLSSSSTYIMTSTVHKGQLASKADHQLAQDWEALKGHPAEQLLLRYKDVVFRSQLPTIPPTRSDDIRAEIELVDDTPVARKQFRLSEEMKKAIRDWTDEMLKAGIIRPSKSPYAAPTFCVRKAVGWRVVHDFRGINVKIRLPSTPVPRKEDIFDAMRRGKMFSAMDLLWGFFQVRLRTEDIPYTAFTTPNGLFEYLVTPMGLSCSPAAFNRLIQKVFADQSSFCKAYFDDLFVYPETNHVEDHLVALEKVLERCKAEQLYVKLSKCTFCASEIPCLGDFIGSRGIRMDPDKIRVIQNWPTPRSKRELQSFLGTSVNEQLQFNEQHRKCFEELKRRLSQPPGLAHPDFDRMFCVKMDASDFAVGGYLYQLDDEGGEQIIAYGGRKHSEAELKYPTREKELLVALFAMRTWHVYLIDKPFMINTDHRILETSLQQKTCSQRLARWLNELGMYQPLFKWIKGDTNVVADFSSRNPDWKQDSTAISLAALLKHISNGNESSGVATHLERCHQPRIRTRVTNALTSAHARIREGRYGMYPRPATPPPTTTEQGEQGPSAQDPTAQGSSTQPSSAQATLTPEMLAQLLQHTLQTTQQQATQMTQLLAQTTQIQQQIVRAQTCPRPSRKKADPPRFDGSDQDDLELWIFSTEQYYSEFRTEMHEFSSNFSDMAFANLGTDAQAWYRDVKISLGASPFTWGVFKERIRARFRDKDFKYKTLTKMYELNPGKSQQEYTSRFLHLLSQVDTELPEVVKHWFFQQNLRTNTSGYISQNIPETLEKAIELAQRYEDAKPANTRPPAKEPAKQNAKTNNSSSSNSKSNKVASKDNPVKRCNYCKRKNHTEDECRTKARDVTADAESGPPKNGPARNSKRLAFHSDKLYCYLAQNARIHDRVAQCFVDSGSSFNAISPKLAHKLNVQVKQCSEPLSVKIGNNRRITIPRRQAVVTVDIEGFPEYKSPVYVMPVPENKDMLLGWPWLEQVNPDIDWTNRTISFRSDTQSSVVSFRQCLRHAPARKAGRRRLRNGHSTRDDDALQQFYIHHDFDSAQGSTRVVPAKKLKKLLREEDNEFCSVIQHDPDSSKADHQLAQDWEALKGHPAEQLLLRYKDVVFRSQLPTIPPTRSDDIRAEIELVDDTPVARKQFRLSEEMKKAIRDWTDEMLKAGIIRPSKSPYAAPTFCFWTKLLELQDTKLKPSSAFKRSTDGQTEITNRYLGDFLRAYVSPHQTDWNEFLALAELAYNSRVHDSIGMAPFVADLGYLPRSVSELAVPPRDRPRSASRFVDTRQTILTECQDALEQAQQRMKFYYDRNRPTISFQVGDEVLLDTSNLALHHVGNDGKRSLAPKYIGPYPVVKITTPDAYQIGLPPGLKLHDEFHVSRLRRYTPDDSATRDNRVPVLITRDGSLGLQVKQILKHRVRRSVDEYYIRWYGSANKDSWEPAESLVQVSGLIDAFHDREKPSRPRTRSQAAHTTTTPLS</sequence>
<dbReference type="Pfam" id="PF19259">
    <property type="entry name" value="Ty3_capsid"/>
    <property type="match status" value="1"/>
</dbReference>
<evidence type="ECO:0000313" key="8">
    <source>
        <dbReference type="EMBL" id="ETN00919.1"/>
    </source>
</evidence>
<evidence type="ECO:0000256" key="5">
    <source>
        <dbReference type="ARBA" id="ARBA00023268"/>
    </source>
</evidence>
<dbReference type="InterPro" id="IPR023780">
    <property type="entry name" value="Chromo_domain"/>
</dbReference>
<dbReference type="STRING" id="761204.W2PL03"/>
<dbReference type="SUPFAM" id="SSF53098">
    <property type="entry name" value="Ribonuclease H-like"/>
    <property type="match status" value="1"/>
</dbReference>
<dbReference type="Gene3D" id="3.10.10.10">
    <property type="entry name" value="HIV Type 1 Reverse Transcriptase, subunit A, domain 1"/>
    <property type="match status" value="2"/>
</dbReference>
<dbReference type="InterPro" id="IPR041577">
    <property type="entry name" value="RT_RNaseH_2"/>
</dbReference>
<feature type="compositionally biased region" description="Polar residues" evidence="6">
    <location>
        <begin position="561"/>
        <end position="579"/>
    </location>
</feature>
<dbReference type="EMBL" id="KI669632">
    <property type="protein sequence ID" value="ETN00919.1"/>
    <property type="molecule type" value="Genomic_DNA"/>
</dbReference>
<dbReference type="Pfam" id="PF00385">
    <property type="entry name" value="Chromo"/>
    <property type="match status" value="1"/>
</dbReference>
<feature type="region of interest" description="Disordered" evidence="6">
    <location>
        <begin position="846"/>
        <end position="872"/>
    </location>
</feature>
<dbReference type="InterPro" id="IPR036397">
    <property type="entry name" value="RNaseH_sf"/>
</dbReference>
<evidence type="ECO:0000256" key="4">
    <source>
        <dbReference type="ARBA" id="ARBA00022759"/>
    </source>
</evidence>
<dbReference type="Pfam" id="PF00078">
    <property type="entry name" value="RVT_1"/>
    <property type="match status" value="1"/>
</dbReference>
<keyword evidence="5" id="KW-0511">Multifunctional enzyme</keyword>
<dbReference type="SMART" id="SM00298">
    <property type="entry name" value="CHROMO"/>
    <property type="match status" value="1"/>
</dbReference>
<dbReference type="GO" id="GO:0016779">
    <property type="term" value="F:nucleotidyltransferase activity"/>
    <property type="evidence" value="ECO:0007669"/>
    <property type="project" value="UniProtKB-KW"/>
</dbReference>
<feature type="compositionally biased region" description="Polar residues" evidence="6">
    <location>
        <begin position="1465"/>
        <end position="1477"/>
    </location>
</feature>
<dbReference type="PANTHER" id="PTHR37984:SF5">
    <property type="entry name" value="PROTEIN NYNRIN-LIKE"/>
    <property type="match status" value="1"/>
</dbReference>
<dbReference type="Gene3D" id="3.30.420.10">
    <property type="entry name" value="Ribonuclease H-like superfamily/Ribonuclease H"/>
    <property type="match status" value="1"/>
</dbReference>
<dbReference type="InterPro" id="IPR043502">
    <property type="entry name" value="DNA/RNA_pol_sf"/>
</dbReference>
<feature type="compositionally biased region" description="Basic and acidic residues" evidence="6">
    <location>
        <begin position="846"/>
        <end position="856"/>
    </location>
</feature>
<reference evidence="8 9" key="2">
    <citation type="submission" date="2013-11" db="EMBL/GenBank/DDBJ databases">
        <title>The Genome Sequence of Phytophthora parasitica INRA-310.</title>
        <authorList>
            <consortium name="The Broad Institute Genomics Platform"/>
            <person name="Russ C."/>
            <person name="Tyler B."/>
            <person name="Panabieres F."/>
            <person name="Shan W."/>
            <person name="Tripathy S."/>
            <person name="Grunwald N."/>
            <person name="Machado M."/>
            <person name="Johnson C.S."/>
            <person name="Arredondo F."/>
            <person name="Hong C."/>
            <person name="Coffey M."/>
            <person name="Young S.K."/>
            <person name="Zeng Q."/>
            <person name="Gargeya S."/>
            <person name="Fitzgerald M."/>
            <person name="Abouelleil A."/>
            <person name="Alvarado L."/>
            <person name="Chapman S.B."/>
            <person name="Gainer-Dewar J."/>
            <person name="Goldberg J."/>
            <person name="Griggs A."/>
            <person name="Gujja S."/>
            <person name="Hansen M."/>
            <person name="Howarth C."/>
            <person name="Imamovic A."/>
            <person name="Ireland A."/>
            <person name="Larimer J."/>
            <person name="McCowan C."/>
            <person name="Murphy C."/>
            <person name="Pearson M."/>
            <person name="Poon T.W."/>
            <person name="Priest M."/>
            <person name="Roberts A."/>
            <person name="Saif S."/>
            <person name="Shea T."/>
            <person name="Sykes S."/>
            <person name="Wortman J."/>
            <person name="Nusbaum C."/>
            <person name="Birren B."/>
        </authorList>
    </citation>
    <scope>NUCLEOTIDE SEQUENCE [LARGE SCALE GENOMIC DNA]</scope>
    <source>
        <strain evidence="8 9">INRA-310</strain>
    </source>
</reference>
<dbReference type="InterPro" id="IPR045358">
    <property type="entry name" value="Ty3_capsid"/>
</dbReference>
<dbReference type="Proteomes" id="UP000018817">
    <property type="component" value="Unassembled WGS sequence"/>
</dbReference>
<gene>
    <name evidence="8" type="ORF">PPTG_24175</name>
</gene>